<proteinExistence type="predicted"/>
<evidence type="ECO:0000313" key="2">
    <source>
        <dbReference type="Proteomes" id="UP000565576"/>
    </source>
</evidence>
<accession>A0A7X0IVE2</accession>
<gene>
    <name evidence="1" type="ORF">GGD46_005055</name>
</gene>
<dbReference type="AlphaFoldDB" id="A0A7X0IVE2"/>
<evidence type="ECO:0000313" key="1">
    <source>
        <dbReference type="EMBL" id="MBB6487745.1"/>
    </source>
</evidence>
<reference evidence="1 2" key="1">
    <citation type="submission" date="2020-08" db="EMBL/GenBank/DDBJ databases">
        <title>Genomic Encyclopedia of Type Strains, Phase IV (KMG-V): Genome sequencing to study the core and pangenomes of soil and plant-associated prokaryotes.</title>
        <authorList>
            <person name="Whitman W."/>
        </authorList>
    </citation>
    <scope>NUCLEOTIDE SEQUENCE [LARGE SCALE GENOMIC DNA]</scope>
    <source>
        <strain evidence="1 2">SEMIA 4060</strain>
    </source>
</reference>
<dbReference type="RefSeq" id="WP_246806461.1">
    <property type="nucleotide sequence ID" value="NZ_JACHBG010000016.1"/>
</dbReference>
<organism evidence="1 2">
    <name type="scientific">Rhizobium lusitanum</name>
    <dbReference type="NCBI Taxonomy" id="293958"/>
    <lineage>
        <taxon>Bacteria</taxon>
        <taxon>Pseudomonadati</taxon>
        <taxon>Pseudomonadota</taxon>
        <taxon>Alphaproteobacteria</taxon>
        <taxon>Hyphomicrobiales</taxon>
        <taxon>Rhizobiaceae</taxon>
        <taxon>Rhizobium/Agrobacterium group</taxon>
        <taxon>Rhizobium</taxon>
    </lineage>
</organism>
<name>A0A7X0IVE2_9HYPH</name>
<protein>
    <submittedName>
        <fullName evidence="1">Uncharacterized protein</fullName>
    </submittedName>
</protein>
<comment type="caution">
    <text evidence="1">The sequence shown here is derived from an EMBL/GenBank/DDBJ whole genome shotgun (WGS) entry which is preliminary data.</text>
</comment>
<dbReference type="EMBL" id="JACHBG010000016">
    <property type="protein sequence ID" value="MBB6487745.1"/>
    <property type="molecule type" value="Genomic_DNA"/>
</dbReference>
<sequence>MWELRLERQSVQQHDGLQRTYGDYQVFIDGNAIAGLSGHMCECIGPSDNKTKKSGKRIQAGTYNLSTQFGRYVTIGYSTDQSHPGALPMPAVLLEQTGNRDGILIHPAHPPNLYLSSIGCLNPTKQLAASDEIDFWDSRQRVIALIDSLHDFCPAAFQQDTDTEISNARIVISGEPMAQQTHTPLAMTHVLATPPGLALDLPITPAQAVKCAQWMMDNFASKLAAAVQGKAYRMKHLCALVCQESACYWLAWVGSHSVDEIVARCVFDASGDDPTSPRSVFPQNTAQFRQRFGDGFTDMLIEEANKTRRLRGFHDKQWVYKGYGLFQYDLQNSITGDEAFFRQKQWYDFDTCLSRCCLELDAKLQSTNGDLWQAIKSYNGSGPRAQKYLQRVKAFTDYCAPVTGD</sequence>
<dbReference type="Proteomes" id="UP000565576">
    <property type="component" value="Unassembled WGS sequence"/>
</dbReference>